<dbReference type="Proteomes" id="UP000713904">
    <property type="component" value="Unassembled WGS sequence"/>
</dbReference>
<accession>A0ABR6TIM0</accession>
<dbReference type="SUPFAM" id="SSF46689">
    <property type="entry name" value="Homeodomain-like"/>
    <property type="match status" value="1"/>
</dbReference>
<organism evidence="1 2">
    <name type="scientific">Peptostreptococcus canis</name>
    <dbReference type="NCBI Taxonomy" id="1159213"/>
    <lineage>
        <taxon>Bacteria</taxon>
        <taxon>Bacillati</taxon>
        <taxon>Bacillota</taxon>
        <taxon>Clostridia</taxon>
        <taxon>Peptostreptococcales</taxon>
        <taxon>Peptostreptococcaceae</taxon>
        <taxon>Peptostreptococcus</taxon>
    </lineage>
</organism>
<dbReference type="EMBL" id="JABGBW010000001">
    <property type="protein sequence ID" value="MBC2575265.1"/>
    <property type="molecule type" value="Genomic_DNA"/>
</dbReference>
<sequence>MRKVKLTINEQNKYEAIKKIVEKGGNKNRVAKALGVSRRTIDRIIIRYKKCPSFDIGYAMVCPPIHQGNIICKK</sequence>
<evidence type="ECO:0000313" key="1">
    <source>
        <dbReference type="EMBL" id="MBC2575265.1"/>
    </source>
</evidence>
<dbReference type="Gene3D" id="1.10.10.60">
    <property type="entry name" value="Homeodomain-like"/>
    <property type="match status" value="1"/>
</dbReference>
<evidence type="ECO:0008006" key="3">
    <source>
        <dbReference type="Google" id="ProtNLM"/>
    </source>
</evidence>
<proteinExistence type="predicted"/>
<protein>
    <recommendedName>
        <fullName evidence="3">Helix-turn-helix domain-containing protein</fullName>
    </recommendedName>
</protein>
<comment type="caution">
    <text evidence="1">The sequence shown here is derived from an EMBL/GenBank/DDBJ whole genome shotgun (WGS) entry which is preliminary data.</text>
</comment>
<dbReference type="Pfam" id="PF13384">
    <property type="entry name" value="HTH_23"/>
    <property type="match status" value="1"/>
</dbReference>
<name>A0ABR6TIM0_9FIRM</name>
<dbReference type="InterPro" id="IPR009057">
    <property type="entry name" value="Homeodomain-like_sf"/>
</dbReference>
<evidence type="ECO:0000313" key="2">
    <source>
        <dbReference type="Proteomes" id="UP000713904"/>
    </source>
</evidence>
<keyword evidence="2" id="KW-1185">Reference proteome</keyword>
<dbReference type="RefSeq" id="WP_185623301.1">
    <property type="nucleotide sequence ID" value="NZ_JABGBW010000001.1"/>
</dbReference>
<reference evidence="1 2" key="1">
    <citation type="submission" date="2020-05" db="EMBL/GenBank/DDBJ databases">
        <title>Draft genome of xy-202 and genomic insight in genome of the genus Peptostreptococcus.</title>
        <authorList>
            <person name="Zhang Z."/>
        </authorList>
    </citation>
    <scope>NUCLEOTIDE SEQUENCE [LARGE SCALE GENOMIC DNA]</scope>
    <source>
        <strain evidence="1 2">DSM 27025</strain>
    </source>
</reference>
<gene>
    <name evidence="1" type="ORF">HLB29_01030</name>
</gene>